<feature type="signal peptide" evidence="5">
    <location>
        <begin position="1"/>
        <end position="21"/>
    </location>
</feature>
<protein>
    <submittedName>
        <fullName evidence="7">Sulfur-oxidizing protein SoxX</fullName>
    </submittedName>
</protein>
<feature type="chain" id="PRO_5031339501" evidence="5">
    <location>
        <begin position="22"/>
        <end position="154"/>
    </location>
</feature>
<evidence type="ECO:0000256" key="1">
    <source>
        <dbReference type="ARBA" id="ARBA00022617"/>
    </source>
</evidence>
<keyword evidence="3 4" id="KW-0408">Iron</keyword>
<evidence type="ECO:0000256" key="5">
    <source>
        <dbReference type="SAM" id="SignalP"/>
    </source>
</evidence>
<dbReference type="InterPro" id="IPR030999">
    <property type="entry name" value="Thiosulf_SoxX"/>
</dbReference>
<dbReference type="InterPro" id="IPR009056">
    <property type="entry name" value="Cyt_c-like_dom"/>
</dbReference>
<evidence type="ECO:0000256" key="4">
    <source>
        <dbReference type="PROSITE-ProRule" id="PRU00433"/>
    </source>
</evidence>
<sequence>MHRFFVCAAMAGVLGSQVAIASDIAPTDVKFEDMSIGQSLTGVPGNPEEGAKVLANRGLGNCLACHAVTPLESEQFHGNVGPSLDGVADRWSAEELRAIVVNAKHIFTEQTVMPAFYSLEYGINPRKDLEGKTILTAQQVEDVVAYLGTLKEPE</sequence>
<dbReference type="GO" id="GO:0009055">
    <property type="term" value="F:electron transfer activity"/>
    <property type="evidence" value="ECO:0007669"/>
    <property type="project" value="InterPro"/>
</dbReference>
<comment type="caution">
    <text evidence="7">The sequence shown here is derived from an EMBL/GenBank/DDBJ whole genome shotgun (WGS) entry which is preliminary data.</text>
</comment>
<evidence type="ECO:0000256" key="2">
    <source>
        <dbReference type="ARBA" id="ARBA00022723"/>
    </source>
</evidence>
<dbReference type="InterPro" id="IPR036909">
    <property type="entry name" value="Cyt_c-like_dom_sf"/>
</dbReference>
<dbReference type="EMBL" id="JACHEJ010000001">
    <property type="protein sequence ID" value="MBB6178193.1"/>
    <property type="molecule type" value="Genomic_DNA"/>
</dbReference>
<evidence type="ECO:0000259" key="6">
    <source>
        <dbReference type="PROSITE" id="PS51007"/>
    </source>
</evidence>
<proteinExistence type="predicted"/>
<evidence type="ECO:0000313" key="7">
    <source>
        <dbReference type="EMBL" id="MBB6178193.1"/>
    </source>
</evidence>
<keyword evidence="5" id="KW-0732">Signal</keyword>
<gene>
    <name evidence="7" type="ORF">HNQ75_000136</name>
</gene>
<dbReference type="NCBIfam" id="TIGR04485">
    <property type="entry name" value="thiosulf_SoxX"/>
    <property type="match status" value="1"/>
</dbReference>
<feature type="domain" description="Cytochrome c" evidence="6">
    <location>
        <begin position="45"/>
        <end position="151"/>
    </location>
</feature>
<dbReference type="AlphaFoldDB" id="A0A7W9YTN6"/>
<accession>A0A7W9YTN6</accession>
<dbReference type="Proteomes" id="UP000535501">
    <property type="component" value="Unassembled WGS sequence"/>
</dbReference>
<dbReference type="GO" id="GO:0020037">
    <property type="term" value="F:heme binding"/>
    <property type="evidence" value="ECO:0007669"/>
    <property type="project" value="InterPro"/>
</dbReference>
<dbReference type="Pfam" id="PF00034">
    <property type="entry name" value="Cytochrom_C"/>
    <property type="match status" value="1"/>
</dbReference>
<dbReference type="RefSeq" id="WP_077549548.1">
    <property type="nucleotide sequence ID" value="NZ_JACHEJ010000001.1"/>
</dbReference>
<keyword evidence="1 4" id="KW-0349">Heme</keyword>
<evidence type="ECO:0000313" key="8">
    <source>
        <dbReference type="Proteomes" id="UP000535501"/>
    </source>
</evidence>
<evidence type="ECO:0000256" key="3">
    <source>
        <dbReference type="ARBA" id="ARBA00023004"/>
    </source>
</evidence>
<organism evidence="7 8">
    <name type="scientific">Pseudorhizobium flavum</name>
    <dbReference type="NCBI Taxonomy" id="1335061"/>
    <lineage>
        <taxon>Bacteria</taxon>
        <taxon>Pseudomonadati</taxon>
        <taxon>Pseudomonadota</taxon>
        <taxon>Alphaproteobacteria</taxon>
        <taxon>Hyphomicrobiales</taxon>
        <taxon>Rhizobiaceae</taxon>
        <taxon>Rhizobium/Agrobacterium group</taxon>
        <taxon>Pseudorhizobium</taxon>
    </lineage>
</organism>
<name>A0A7W9YTN6_9HYPH</name>
<dbReference type="SUPFAM" id="SSF46626">
    <property type="entry name" value="Cytochrome c"/>
    <property type="match status" value="1"/>
</dbReference>
<keyword evidence="8" id="KW-1185">Reference proteome</keyword>
<dbReference type="PROSITE" id="PS51007">
    <property type="entry name" value="CYTC"/>
    <property type="match status" value="1"/>
</dbReference>
<dbReference type="Gene3D" id="1.10.760.10">
    <property type="entry name" value="Cytochrome c-like domain"/>
    <property type="match status" value="1"/>
</dbReference>
<keyword evidence="2 4" id="KW-0479">Metal-binding</keyword>
<reference evidence="7 8" key="1">
    <citation type="submission" date="2020-08" db="EMBL/GenBank/DDBJ databases">
        <title>Genomic Encyclopedia of Type Strains, Phase IV (KMG-IV): sequencing the most valuable type-strain genomes for metagenomic binning, comparative biology and taxonomic classification.</title>
        <authorList>
            <person name="Goeker M."/>
        </authorList>
    </citation>
    <scope>NUCLEOTIDE SEQUENCE [LARGE SCALE GENOMIC DNA]</scope>
    <source>
        <strain evidence="7 8">DSM 102134</strain>
    </source>
</reference>
<dbReference type="GO" id="GO:0046872">
    <property type="term" value="F:metal ion binding"/>
    <property type="evidence" value="ECO:0007669"/>
    <property type="project" value="UniProtKB-KW"/>
</dbReference>